<dbReference type="InterPro" id="IPR001155">
    <property type="entry name" value="OxRdtase_FMN_N"/>
</dbReference>
<dbReference type="OrthoDB" id="276546at2759"/>
<keyword evidence="1" id="KW-0285">Flavoprotein</keyword>
<dbReference type="SUPFAM" id="SSF51395">
    <property type="entry name" value="FMN-linked oxidoreductases"/>
    <property type="match status" value="1"/>
</dbReference>
<reference evidence="3" key="1">
    <citation type="journal article" date="2021" name="Nat. Commun.">
        <title>Genetic determinants of endophytism in the Arabidopsis root mycobiome.</title>
        <authorList>
            <person name="Mesny F."/>
            <person name="Miyauchi S."/>
            <person name="Thiergart T."/>
            <person name="Pickel B."/>
            <person name="Atanasova L."/>
            <person name="Karlsson M."/>
            <person name="Huettel B."/>
            <person name="Barry K.W."/>
            <person name="Haridas S."/>
            <person name="Chen C."/>
            <person name="Bauer D."/>
            <person name="Andreopoulos W."/>
            <person name="Pangilinan J."/>
            <person name="LaButti K."/>
            <person name="Riley R."/>
            <person name="Lipzen A."/>
            <person name="Clum A."/>
            <person name="Drula E."/>
            <person name="Henrissat B."/>
            <person name="Kohler A."/>
            <person name="Grigoriev I.V."/>
            <person name="Martin F.M."/>
            <person name="Hacquard S."/>
        </authorList>
    </citation>
    <scope>NUCLEOTIDE SEQUENCE</scope>
    <source>
        <strain evidence="3">MPI-CAGE-AT-0016</strain>
    </source>
</reference>
<dbReference type="GO" id="GO:0010181">
    <property type="term" value="F:FMN binding"/>
    <property type="evidence" value="ECO:0007669"/>
    <property type="project" value="InterPro"/>
</dbReference>
<protein>
    <recommendedName>
        <fullName evidence="2">NADH:flavin oxidoreductase/NADH oxidase N-terminal domain-containing protein</fullName>
    </recommendedName>
</protein>
<dbReference type="Proteomes" id="UP000813385">
    <property type="component" value="Unassembled WGS sequence"/>
</dbReference>
<dbReference type="GO" id="GO:0003959">
    <property type="term" value="F:NADPH dehydrogenase activity"/>
    <property type="evidence" value="ECO:0007669"/>
    <property type="project" value="TreeGrafter"/>
</dbReference>
<organism evidence="3 4">
    <name type="scientific">Plectosphaerella cucumerina</name>
    <dbReference type="NCBI Taxonomy" id="40658"/>
    <lineage>
        <taxon>Eukaryota</taxon>
        <taxon>Fungi</taxon>
        <taxon>Dikarya</taxon>
        <taxon>Ascomycota</taxon>
        <taxon>Pezizomycotina</taxon>
        <taxon>Sordariomycetes</taxon>
        <taxon>Hypocreomycetidae</taxon>
        <taxon>Glomerellales</taxon>
        <taxon>Plectosphaerellaceae</taxon>
        <taxon>Plectosphaerella</taxon>
    </lineage>
</organism>
<dbReference type="InterPro" id="IPR045247">
    <property type="entry name" value="Oye-like"/>
</dbReference>
<name>A0A8K0TGX8_9PEZI</name>
<dbReference type="Pfam" id="PF00724">
    <property type="entry name" value="Oxidored_FMN"/>
    <property type="match status" value="1"/>
</dbReference>
<evidence type="ECO:0000259" key="2">
    <source>
        <dbReference type="Pfam" id="PF00724"/>
    </source>
</evidence>
<sequence>MYHSRLFKPLKIGNIEVKHRIGMAPLTRYRATDDRVPTPMMRDYYTQRASVPGTLIIAEATFVSPNIGGYANGPGIWNEDQVAAWREITDNIHRKGSFIFCQLGLLGRTADADMSRDAGVPFFAPSAIPMDENAAVPRAMTIEEIKKTVHGFGEASEKAVRAGFDGVEIHGALGYLLDQFLQDVSNQRLDEYGGSVENRSRLLDEVIQRVVDTVGPERVGLRLSPWSTFQGMRMEDPIPQFMHVIGKARQSNIAYLHLVESRLDGDGGAIGNDSLDFAFRLWDGPLLIAGGYTPQHALELVDEKIPDQEVMVMFGRLFVSNPDLVYRISKDLELAAYDRGTFYSPKTAAGYTDYAFSREYLESAAA</sequence>
<keyword evidence="4" id="KW-1185">Reference proteome</keyword>
<comment type="caution">
    <text evidence="3">The sequence shown here is derived from an EMBL/GenBank/DDBJ whole genome shotgun (WGS) entry which is preliminary data.</text>
</comment>
<feature type="domain" description="NADH:flavin oxidoreductase/NADH oxidase N-terminal" evidence="2">
    <location>
        <begin position="6"/>
        <end position="333"/>
    </location>
</feature>
<dbReference type="PANTHER" id="PTHR22893">
    <property type="entry name" value="NADH OXIDOREDUCTASE-RELATED"/>
    <property type="match status" value="1"/>
</dbReference>
<dbReference type="PANTHER" id="PTHR22893:SF91">
    <property type="entry name" value="NADPH DEHYDROGENASE 2-RELATED"/>
    <property type="match status" value="1"/>
</dbReference>
<evidence type="ECO:0000256" key="1">
    <source>
        <dbReference type="ARBA" id="ARBA00022630"/>
    </source>
</evidence>
<dbReference type="AlphaFoldDB" id="A0A8K0TGX8"/>
<dbReference type="CDD" id="cd02933">
    <property type="entry name" value="OYE_like_FMN"/>
    <property type="match status" value="1"/>
</dbReference>
<dbReference type="EMBL" id="JAGPXD010000003">
    <property type="protein sequence ID" value="KAH7363202.1"/>
    <property type="molecule type" value="Genomic_DNA"/>
</dbReference>
<evidence type="ECO:0000313" key="3">
    <source>
        <dbReference type="EMBL" id="KAH7363202.1"/>
    </source>
</evidence>
<evidence type="ECO:0000313" key="4">
    <source>
        <dbReference type="Proteomes" id="UP000813385"/>
    </source>
</evidence>
<dbReference type="Gene3D" id="3.20.20.70">
    <property type="entry name" value="Aldolase class I"/>
    <property type="match status" value="1"/>
</dbReference>
<dbReference type="InterPro" id="IPR013785">
    <property type="entry name" value="Aldolase_TIM"/>
</dbReference>
<proteinExistence type="predicted"/>
<accession>A0A8K0TGX8</accession>
<gene>
    <name evidence="3" type="ORF">B0T11DRAFT_306254</name>
</gene>
<dbReference type="FunFam" id="3.20.20.70:FF:000138">
    <property type="entry name" value="NADPH dehydrogenase 1"/>
    <property type="match status" value="1"/>
</dbReference>